<protein>
    <submittedName>
        <fullName evidence="2">NAD(P)-binding protein</fullName>
    </submittedName>
</protein>
<reference evidence="2 3" key="1">
    <citation type="submission" date="2020-04" db="EMBL/GenBank/DDBJ databases">
        <title>Ramlibacter sp. G-1-2-2 isolated from soil.</title>
        <authorList>
            <person name="Dahal R.H."/>
        </authorList>
    </citation>
    <scope>NUCLEOTIDE SEQUENCE [LARGE SCALE GENOMIC DNA]</scope>
    <source>
        <strain evidence="2 3">G-1-2-2</strain>
    </source>
</reference>
<dbReference type="InterPro" id="IPR002937">
    <property type="entry name" value="Amino_oxidase"/>
</dbReference>
<name>A0A848H3L9_9BURK</name>
<sequence>MRIAVVGAGWAGLACAVGAGERGHQVVVFEAARAPGGRARTLAVTLPDGREALLDNGQHILIGAYTETLGMMEKVGVRLDEVLLRMPLTLLRPDGNGLALPDWPAPWDAAAGIVSARGWDWRDKLSLLRAAAGWQRSGFRCPPQATVAQLSAGLTPRVQQQLIEPLCVAALNTPADQSSGEVFLRVLRDSLFGRGHGPWRGSNLLLPRQHLGELFPHAAQGWLEAHGAEVRSGARVRTISATDARCAVDGERFDAVVLACPAGEAARLARAAGPAGVSWATQAEALEHEAIATVYVTGGPRLAQPMLALEGGPAQFVFDRGQLGGPSGLLAFVASASEGGREELEPQVLAQASALGWAVQPLQTVVEKRATFACTPGLQRPPEAVAPRLWACGDYVAGPYPATLEGAVRSGLEVASLL</sequence>
<evidence type="ECO:0000313" key="2">
    <source>
        <dbReference type="EMBL" id="NML45164.1"/>
    </source>
</evidence>
<dbReference type="Gene3D" id="3.40.50.720">
    <property type="entry name" value="NAD(P)-binding Rossmann-like Domain"/>
    <property type="match status" value="1"/>
</dbReference>
<dbReference type="Gene3D" id="3.90.660.10">
    <property type="match status" value="1"/>
</dbReference>
<accession>A0A848H3L9</accession>
<dbReference type="EMBL" id="JABBFX010000001">
    <property type="protein sequence ID" value="NML45164.1"/>
    <property type="molecule type" value="Genomic_DNA"/>
</dbReference>
<dbReference type="RefSeq" id="WP_169419250.1">
    <property type="nucleotide sequence ID" value="NZ_JABBFX010000001.1"/>
</dbReference>
<dbReference type="Proteomes" id="UP000541185">
    <property type="component" value="Unassembled WGS sequence"/>
</dbReference>
<gene>
    <name evidence="2" type="ORF">HHL11_15505</name>
</gene>
<dbReference type="NCBIfam" id="TIGR03467">
    <property type="entry name" value="HpnE"/>
    <property type="match status" value="1"/>
</dbReference>
<evidence type="ECO:0000259" key="1">
    <source>
        <dbReference type="Pfam" id="PF01593"/>
    </source>
</evidence>
<dbReference type="AlphaFoldDB" id="A0A848H3L9"/>
<dbReference type="Gene3D" id="3.50.50.60">
    <property type="entry name" value="FAD/NAD(P)-binding domain"/>
    <property type="match status" value="1"/>
</dbReference>
<dbReference type="GO" id="GO:0016491">
    <property type="term" value="F:oxidoreductase activity"/>
    <property type="evidence" value="ECO:0007669"/>
    <property type="project" value="InterPro"/>
</dbReference>
<organism evidence="2 3">
    <name type="scientific">Ramlibacter agri</name>
    <dbReference type="NCBI Taxonomy" id="2728837"/>
    <lineage>
        <taxon>Bacteria</taxon>
        <taxon>Pseudomonadati</taxon>
        <taxon>Pseudomonadota</taxon>
        <taxon>Betaproteobacteria</taxon>
        <taxon>Burkholderiales</taxon>
        <taxon>Comamonadaceae</taxon>
        <taxon>Ramlibacter</taxon>
    </lineage>
</organism>
<dbReference type="InterPro" id="IPR036188">
    <property type="entry name" value="FAD/NAD-bd_sf"/>
</dbReference>
<feature type="domain" description="Amine oxidase" evidence="1">
    <location>
        <begin position="11"/>
        <end position="416"/>
    </location>
</feature>
<comment type="caution">
    <text evidence="2">The sequence shown here is derived from an EMBL/GenBank/DDBJ whole genome shotgun (WGS) entry which is preliminary data.</text>
</comment>
<evidence type="ECO:0000313" key="3">
    <source>
        <dbReference type="Proteomes" id="UP000541185"/>
    </source>
</evidence>
<dbReference type="PROSITE" id="PS51257">
    <property type="entry name" value="PROKAR_LIPOPROTEIN"/>
    <property type="match status" value="1"/>
</dbReference>
<keyword evidence="3" id="KW-1185">Reference proteome</keyword>
<dbReference type="InterPro" id="IPR017830">
    <property type="entry name" value="SQase_HpnE"/>
</dbReference>
<proteinExistence type="predicted"/>
<dbReference type="InterPro" id="IPR050464">
    <property type="entry name" value="Zeta_carotene_desat/Oxidored"/>
</dbReference>
<dbReference type="SUPFAM" id="SSF51905">
    <property type="entry name" value="FAD/NAD(P)-binding domain"/>
    <property type="match status" value="1"/>
</dbReference>
<dbReference type="Pfam" id="PF01593">
    <property type="entry name" value="Amino_oxidase"/>
    <property type="match status" value="1"/>
</dbReference>
<dbReference type="PANTHER" id="PTHR42923:SF47">
    <property type="entry name" value="BLR3003 PROTEIN"/>
    <property type="match status" value="1"/>
</dbReference>
<dbReference type="PANTHER" id="PTHR42923">
    <property type="entry name" value="PROTOPORPHYRINOGEN OXIDASE"/>
    <property type="match status" value="1"/>
</dbReference>